<dbReference type="InterPro" id="IPR036322">
    <property type="entry name" value="WD40_repeat_dom_sf"/>
</dbReference>
<dbReference type="SUPFAM" id="SSF51004">
    <property type="entry name" value="C-terminal (heme d1) domain of cytochrome cd1-nitrite reductase"/>
    <property type="match status" value="1"/>
</dbReference>
<dbReference type="GO" id="GO:0000462">
    <property type="term" value="P:maturation of SSU-rRNA from tricistronic rRNA transcript (SSU-rRNA, 5.8S rRNA, LSU-rRNA)"/>
    <property type="evidence" value="ECO:0007669"/>
    <property type="project" value="EnsemblFungi"/>
</dbReference>
<dbReference type="PANTHER" id="PTHR44163">
    <property type="entry name" value="U3 SMALL NUCLEOLAR RNA-ASSOCIATED PROTEIN 4 HOMOLOG"/>
    <property type="match status" value="1"/>
</dbReference>
<dbReference type="GO" id="GO:0045943">
    <property type="term" value="P:positive regulation of transcription by RNA polymerase I"/>
    <property type="evidence" value="ECO:0007669"/>
    <property type="project" value="EnsemblFungi"/>
</dbReference>
<dbReference type="OrthoDB" id="8883818at2759"/>
<dbReference type="STRING" id="984487.A0A1E4SG54"/>
<dbReference type="GO" id="GO:0030686">
    <property type="term" value="C:90S preribosome"/>
    <property type="evidence" value="ECO:0007669"/>
    <property type="project" value="EnsemblFungi"/>
</dbReference>
<gene>
    <name evidence="2" type="ORF">CANTADRAFT_26564</name>
</gene>
<keyword evidence="3" id="KW-1185">Reference proteome</keyword>
<organism evidence="2 3">
    <name type="scientific">Suhomyces tanzawaensis NRRL Y-17324</name>
    <dbReference type="NCBI Taxonomy" id="984487"/>
    <lineage>
        <taxon>Eukaryota</taxon>
        <taxon>Fungi</taxon>
        <taxon>Dikarya</taxon>
        <taxon>Ascomycota</taxon>
        <taxon>Saccharomycotina</taxon>
        <taxon>Pichiomycetes</taxon>
        <taxon>Debaryomycetaceae</taxon>
        <taxon>Suhomyces</taxon>
    </lineage>
</organism>
<dbReference type="PANTHER" id="PTHR44163:SF1">
    <property type="entry name" value="U3 SMALL NUCLEOLAR RNA-ASSOCIATED PROTEIN 4 HOMOLOG"/>
    <property type="match status" value="1"/>
</dbReference>
<feature type="compositionally biased region" description="Acidic residues" evidence="1">
    <location>
        <begin position="644"/>
        <end position="654"/>
    </location>
</feature>
<dbReference type="Proteomes" id="UP000094285">
    <property type="component" value="Unassembled WGS sequence"/>
</dbReference>
<protein>
    <submittedName>
        <fullName evidence="2">WD40 repeat-like protein</fullName>
    </submittedName>
</protein>
<name>A0A1E4SG54_9ASCO</name>
<dbReference type="AlphaFoldDB" id="A0A1E4SG54"/>
<feature type="compositionally biased region" description="Basic and acidic residues" evidence="1">
    <location>
        <begin position="624"/>
        <end position="641"/>
    </location>
</feature>
<dbReference type="InterPro" id="IPR015943">
    <property type="entry name" value="WD40/YVTN_repeat-like_dom_sf"/>
</dbReference>
<dbReference type="GO" id="GO:0003723">
    <property type="term" value="F:RNA binding"/>
    <property type="evidence" value="ECO:0007669"/>
    <property type="project" value="TreeGrafter"/>
</dbReference>
<feature type="region of interest" description="Disordered" evidence="1">
    <location>
        <begin position="624"/>
        <end position="654"/>
    </location>
</feature>
<evidence type="ECO:0000313" key="2">
    <source>
        <dbReference type="EMBL" id="ODV78491.1"/>
    </source>
</evidence>
<evidence type="ECO:0000313" key="3">
    <source>
        <dbReference type="Proteomes" id="UP000094285"/>
    </source>
</evidence>
<dbReference type="SMART" id="SM00320">
    <property type="entry name" value="WD40"/>
    <property type="match status" value="9"/>
</dbReference>
<dbReference type="Pfam" id="PF00400">
    <property type="entry name" value="WD40"/>
    <property type="match status" value="2"/>
</dbReference>
<sequence length="703" mass="80081">MDIHRCRFVDYTPHTITSTAFSHTSVTNRNTPNDLRLAVGRSNGDIEIWNPKNNWIHELTLPGSSGRSVEGLVWCTGEDESPRLFSIGGSTYITEWDLKTLKPVINYDCNAGTIWSIDISRNQKKLAVGCDDGSVVMIDISGGFGSLEHDNICQRQDARVLTIKWYENDMLIGGCSDGRIRSWAASGDSKGRILSTMRVDKSKIESTLVWSIIVLPKKKQIVSGDSTGSVKFWDLEQFTLLQSFNKHEADVLSLDFDVQEEKIFSAGVDRKIHQYNLIQTKSTTKWVHSFNRLLHSNDIRSMSIFESKSHNWLISGGVERCLVIQSVQNFYDGKYKKLSINQQKSNVLVNELKSLVVLWQDQTIKIWRITDGKYKLISKLTLNDDENITSVDMNDEGSLLAVARLSSVKVFELVEQEKTLKLKVQKIRDDNFDSLVQGGKIVKLYDSNKLIVVTSDEEIYKFIIDNDAKTISLDDEIELLESSNASKARISYISNINNLIISPDEQNLAISRFNGSIEIYSLSESSNGHLVSKLTSYPHLLEFTSSDKLVVMNEENKIYEFFIASDSKSLLTPWSKRNSEVLPKQFLVLERPQGVFVKGSKLWTYGSNWVSYFDLSLNLLHKEESKKRGREEEERKDKPNGDTEQNDGEDVDEDVEDKSYWITTKYRPVMKVENFGLNEIIVVERSQFSLPHTPAFNLPKLRI</sequence>
<evidence type="ECO:0000256" key="1">
    <source>
        <dbReference type="SAM" id="MobiDB-lite"/>
    </source>
</evidence>
<dbReference type="InterPro" id="IPR011048">
    <property type="entry name" value="Haem_d1_sf"/>
</dbReference>
<dbReference type="GO" id="GO:0034455">
    <property type="term" value="C:t-UTP complex"/>
    <property type="evidence" value="ECO:0007669"/>
    <property type="project" value="EnsemblFungi"/>
</dbReference>
<dbReference type="Gene3D" id="2.130.10.10">
    <property type="entry name" value="YVTN repeat-like/Quinoprotein amine dehydrogenase"/>
    <property type="match status" value="3"/>
</dbReference>
<reference evidence="3" key="1">
    <citation type="submission" date="2016-05" db="EMBL/GenBank/DDBJ databases">
        <title>Comparative genomics of biotechnologically important yeasts.</title>
        <authorList>
            <consortium name="DOE Joint Genome Institute"/>
            <person name="Riley R."/>
            <person name="Haridas S."/>
            <person name="Wolfe K.H."/>
            <person name="Lopes M.R."/>
            <person name="Hittinger C.T."/>
            <person name="Goker M."/>
            <person name="Salamov A."/>
            <person name="Wisecaver J."/>
            <person name="Long T.M."/>
            <person name="Aerts A.L."/>
            <person name="Barry K."/>
            <person name="Choi C."/>
            <person name="Clum A."/>
            <person name="Coughlan A.Y."/>
            <person name="Deshpande S."/>
            <person name="Douglass A.P."/>
            <person name="Hanson S.J."/>
            <person name="Klenk H.-P."/>
            <person name="Labutti K."/>
            <person name="Lapidus A."/>
            <person name="Lindquist E."/>
            <person name="Lipzen A."/>
            <person name="Meier-Kolthoff J.P."/>
            <person name="Ohm R.A."/>
            <person name="Otillar R.P."/>
            <person name="Pangilinan J."/>
            <person name="Peng Y."/>
            <person name="Rokas A."/>
            <person name="Rosa C.A."/>
            <person name="Scheuner C."/>
            <person name="Sibirny A.A."/>
            <person name="Slot J.C."/>
            <person name="Stielow J.B."/>
            <person name="Sun H."/>
            <person name="Kurtzman C.P."/>
            <person name="Blackwell M."/>
            <person name="Grigoriev I.V."/>
            <person name="Jeffries T.W."/>
        </authorList>
    </citation>
    <scope>NUCLEOTIDE SEQUENCE [LARGE SCALE GENOMIC DNA]</scope>
    <source>
        <strain evidence="3">NRRL Y-17324</strain>
    </source>
</reference>
<accession>A0A1E4SG54</accession>
<dbReference type="InterPro" id="IPR046351">
    <property type="entry name" value="UTP4"/>
</dbReference>
<dbReference type="GeneID" id="30981939"/>
<dbReference type="EMBL" id="KV453913">
    <property type="protein sequence ID" value="ODV78491.1"/>
    <property type="molecule type" value="Genomic_DNA"/>
</dbReference>
<proteinExistence type="predicted"/>
<dbReference type="RefSeq" id="XP_020063613.1">
    <property type="nucleotide sequence ID" value="XM_020207802.1"/>
</dbReference>
<dbReference type="FunFam" id="2.130.10.10:FF:000896">
    <property type="entry name" value="U3 small nucleolar RNA-associated protein 4"/>
    <property type="match status" value="1"/>
</dbReference>
<dbReference type="GO" id="GO:0032040">
    <property type="term" value="C:small-subunit processome"/>
    <property type="evidence" value="ECO:0007669"/>
    <property type="project" value="EnsemblFungi"/>
</dbReference>
<dbReference type="InterPro" id="IPR001680">
    <property type="entry name" value="WD40_rpt"/>
</dbReference>
<dbReference type="SUPFAM" id="SSF50978">
    <property type="entry name" value="WD40 repeat-like"/>
    <property type="match status" value="1"/>
</dbReference>